<keyword evidence="2" id="KW-1185">Reference proteome</keyword>
<sequence length="83" mass="9387">MTATTHIAAHGPLTHVRTWWYDFRLKHSRRVQQVVFQRLHDSLPLDDPDRYAMEPPALEHALQHLVIDHPDAVTSTDGIGGAA</sequence>
<dbReference type="EMBL" id="JAPHNL010000057">
    <property type="protein sequence ID" value="MCX3059600.1"/>
    <property type="molecule type" value="Genomic_DNA"/>
</dbReference>
<accession>A0ABT3TRD5</accession>
<reference evidence="1" key="1">
    <citation type="submission" date="2022-10" db="EMBL/GenBank/DDBJ databases">
        <title>Streptomyces beihaiensis sp. nov., a chitin degrading actinobacterium, isolated from shrimp pond soil.</title>
        <authorList>
            <person name="Xie J."/>
            <person name="Shen N."/>
        </authorList>
    </citation>
    <scope>NUCLEOTIDE SEQUENCE</scope>
    <source>
        <strain evidence="1">GXMU-J5</strain>
    </source>
</reference>
<dbReference type="RefSeq" id="WP_266597536.1">
    <property type="nucleotide sequence ID" value="NZ_JAPHNL010000057.1"/>
</dbReference>
<dbReference type="Proteomes" id="UP001163064">
    <property type="component" value="Unassembled WGS sequence"/>
</dbReference>
<organism evidence="1 2">
    <name type="scientific">Streptomyces beihaiensis</name>
    <dbReference type="NCBI Taxonomy" id="2984495"/>
    <lineage>
        <taxon>Bacteria</taxon>
        <taxon>Bacillati</taxon>
        <taxon>Actinomycetota</taxon>
        <taxon>Actinomycetes</taxon>
        <taxon>Kitasatosporales</taxon>
        <taxon>Streptomycetaceae</taxon>
        <taxon>Streptomyces</taxon>
    </lineage>
</organism>
<name>A0ABT3TRD5_9ACTN</name>
<proteinExistence type="predicted"/>
<comment type="caution">
    <text evidence="1">The sequence shown here is derived from an EMBL/GenBank/DDBJ whole genome shotgun (WGS) entry which is preliminary data.</text>
</comment>
<gene>
    <name evidence="1" type="ORF">OFY01_07425</name>
</gene>
<evidence type="ECO:0000313" key="1">
    <source>
        <dbReference type="EMBL" id="MCX3059600.1"/>
    </source>
</evidence>
<evidence type="ECO:0000313" key="2">
    <source>
        <dbReference type="Proteomes" id="UP001163064"/>
    </source>
</evidence>
<protein>
    <submittedName>
        <fullName evidence="1">Uncharacterized protein</fullName>
    </submittedName>
</protein>